<protein>
    <submittedName>
        <fullName evidence="1">Uncharacterized protein</fullName>
    </submittedName>
</protein>
<dbReference type="Gene3D" id="6.10.250.1380">
    <property type="match status" value="1"/>
</dbReference>
<evidence type="ECO:0000313" key="2">
    <source>
        <dbReference type="Proteomes" id="UP000002280"/>
    </source>
</evidence>
<accession>A0A5F8H5J4</accession>
<dbReference type="AlphaFoldDB" id="A0A5F8H5J4"/>
<sequence length="59" mass="7345">MEAMVSKVEMMLQKTKFDLDYIQYELQFEVKETLPKISSEKKKNYRYCTHVTWHWHFLI</sequence>
<reference evidence="1" key="2">
    <citation type="submission" date="2025-08" db="UniProtKB">
        <authorList>
            <consortium name="Ensembl"/>
        </authorList>
    </citation>
    <scope>IDENTIFICATION</scope>
</reference>
<proteinExistence type="predicted"/>
<reference evidence="1 2" key="1">
    <citation type="journal article" date="2007" name="Nature">
        <title>Genome of the marsupial Monodelphis domestica reveals innovation in non-coding sequences.</title>
        <authorList>
            <person name="Mikkelsen T.S."/>
            <person name="Wakefield M.J."/>
            <person name="Aken B."/>
            <person name="Amemiya C.T."/>
            <person name="Chang J.L."/>
            <person name="Duke S."/>
            <person name="Garber M."/>
            <person name="Gentles A.J."/>
            <person name="Goodstadt L."/>
            <person name="Heger A."/>
            <person name="Jurka J."/>
            <person name="Kamal M."/>
            <person name="Mauceli E."/>
            <person name="Searle S.M."/>
            <person name="Sharpe T."/>
            <person name="Baker M.L."/>
            <person name="Batzer M.A."/>
            <person name="Benos P.V."/>
            <person name="Belov K."/>
            <person name="Clamp M."/>
            <person name="Cook A."/>
            <person name="Cuff J."/>
            <person name="Das R."/>
            <person name="Davidow L."/>
            <person name="Deakin J.E."/>
            <person name="Fazzari M.J."/>
            <person name="Glass J.L."/>
            <person name="Grabherr M."/>
            <person name="Greally J.M."/>
            <person name="Gu W."/>
            <person name="Hore T.A."/>
            <person name="Huttley G.A."/>
            <person name="Kleber M."/>
            <person name="Jirtle R.L."/>
            <person name="Koina E."/>
            <person name="Lee J.T."/>
            <person name="Mahony S."/>
            <person name="Marra M.A."/>
            <person name="Miller R.D."/>
            <person name="Nicholls R.D."/>
            <person name="Oda M."/>
            <person name="Papenfuss A.T."/>
            <person name="Parra Z.E."/>
            <person name="Pollock D.D."/>
            <person name="Ray D.A."/>
            <person name="Schein J.E."/>
            <person name="Speed T.P."/>
            <person name="Thompson K."/>
            <person name="VandeBerg J.L."/>
            <person name="Wade C.M."/>
            <person name="Walker J.A."/>
            <person name="Waters P.D."/>
            <person name="Webber C."/>
            <person name="Weidman J.R."/>
            <person name="Xie X."/>
            <person name="Zody M.C."/>
            <person name="Baldwin J."/>
            <person name="Abdouelleil A."/>
            <person name="Abdulkadir J."/>
            <person name="Abebe A."/>
            <person name="Abera B."/>
            <person name="Abreu J."/>
            <person name="Acer S.C."/>
            <person name="Aftuck L."/>
            <person name="Alexander A."/>
            <person name="An P."/>
            <person name="Anderson E."/>
            <person name="Anderson S."/>
            <person name="Arachi H."/>
            <person name="Azer M."/>
            <person name="Bachantsang P."/>
            <person name="Barry A."/>
            <person name="Bayul T."/>
            <person name="Berlin A."/>
            <person name="Bessette D."/>
            <person name="Bloom T."/>
            <person name="Bloom T."/>
            <person name="Boguslavskiy L."/>
            <person name="Bonnet C."/>
            <person name="Boukhgalter B."/>
            <person name="Bourzgui I."/>
            <person name="Brown A."/>
            <person name="Cahill P."/>
            <person name="Channer S."/>
            <person name="Cheshatsang Y."/>
            <person name="Chuda L."/>
            <person name="Citroen M."/>
            <person name="Collymore A."/>
            <person name="Cooke P."/>
            <person name="Costello M."/>
            <person name="D'Aco K."/>
            <person name="Daza R."/>
            <person name="De Haan G."/>
            <person name="DeGray S."/>
            <person name="DeMaso C."/>
            <person name="Dhargay N."/>
            <person name="Dooley K."/>
            <person name="Dooley E."/>
            <person name="Doricent M."/>
            <person name="Dorje P."/>
            <person name="Dorjee K."/>
            <person name="Dupes A."/>
            <person name="Elong R."/>
            <person name="Falk J."/>
            <person name="Farina A."/>
            <person name="Faro S."/>
            <person name="Ferguson D."/>
            <person name="Fisher S."/>
            <person name="Foley C.D."/>
            <person name="Franke A."/>
            <person name="Friedrich D."/>
            <person name="Gadbois L."/>
            <person name="Gearin G."/>
            <person name="Gearin C.R."/>
            <person name="Giannoukos G."/>
            <person name="Goode T."/>
            <person name="Graham J."/>
            <person name="Grandbois E."/>
            <person name="Grewal S."/>
            <person name="Gyaltsen K."/>
            <person name="Hafez N."/>
            <person name="Hagos B."/>
            <person name="Hall J."/>
            <person name="Henson C."/>
            <person name="Hollinger A."/>
            <person name="Honan T."/>
            <person name="Huard M.D."/>
            <person name="Hughes L."/>
            <person name="Hurhula B."/>
            <person name="Husby M.E."/>
            <person name="Kamat A."/>
            <person name="Kanga B."/>
            <person name="Kashin S."/>
            <person name="Khazanovich D."/>
            <person name="Kisner P."/>
            <person name="Lance K."/>
            <person name="Lara M."/>
            <person name="Lee W."/>
            <person name="Lennon N."/>
            <person name="Letendre F."/>
            <person name="LeVine R."/>
            <person name="Lipovsky A."/>
            <person name="Liu X."/>
            <person name="Liu J."/>
            <person name="Liu S."/>
            <person name="Lokyitsang T."/>
            <person name="Lokyitsang Y."/>
            <person name="Lubonja R."/>
            <person name="Lui A."/>
            <person name="MacDonald P."/>
            <person name="Magnisalis V."/>
            <person name="Maru K."/>
            <person name="Matthews C."/>
            <person name="McCusker W."/>
            <person name="McDonough S."/>
            <person name="Mehta T."/>
            <person name="Meldrim J."/>
            <person name="Meneus L."/>
            <person name="Mihai O."/>
            <person name="Mihalev A."/>
            <person name="Mihova T."/>
            <person name="Mittelman R."/>
            <person name="Mlenga V."/>
            <person name="Montmayeur A."/>
            <person name="Mulrain L."/>
            <person name="Navidi A."/>
            <person name="Naylor J."/>
            <person name="Negash T."/>
            <person name="Nguyen T."/>
            <person name="Nguyen N."/>
            <person name="Nicol R."/>
            <person name="Norbu C."/>
            <person name="Norbu N."/>
            <person name="Novod N."/>
            <person name="O'Neill B."/>
            <person name="Osman S."/>
            <person name="Markiewicz E."/>
            <person name="Oyono O.L."/>
            <person name="Patti C."/>
            <person name="Phunkhang P."/>
            <person name="Pierre F."/>
            <person name="Priest M."/>
            <person name="Raghuraman S."/>
            <person name="Rege F."/>
            <person name="Reyes R."/>
            <person name="Rise C."/>
            <person name="Rogov P."/>
            <person name="Ross K."/>
            <person name="Ryan E."/>
            <person name="Settipalli S."/>
            <person name="Shea T."/>
            <person name="Sherpa N."/>
            <person name="Shi L."/>
            <person name="Shih D."/>
            <person name="Sparrow T."/>
            <person name="Spaulding J."/>
            <person name="Stalker J."/>
            <person name="Stange-Thomann N."/>
            <person name="Stavropoulos S."/>
            <person name="Stone C."/>
            <person name="Strader C."/>
            <person name="Tesfaye S."/>
            <person name="Thomson T."/>
            <person name="Thoulutsang Y."/>
            <person name="Thoulutsang D."/>
            <person name="Topham K."/>
            <person name="Topping I."/>
            <person name="Tsamla T."/>
            <person name="Vassiliev H."/>
            <person name="Vo A."/>
            <person name="Wangchuk T."/>
            <person name="Wangdi T."/>
            <person name="Weiand M."/>
            <person name="Wilkinson J."/>
            <person name="Wilson A."/>
            <person name="Yadav S."/>
            <person name="Young G."/>
            <person name="Yu Q."/>
            <person name="Zembek L."/>
            <person name="Zhong D."/>
            <person name="Zimmer A."/>
            <person name="Zwirko Z."/>
            <person name="Jaffe D.B."/>
            <person name="Alvarez P."/>
            <person name="Brockman W."/>
            <person name="Butler J."/>
            <person name="Chin C."/>
            <person name="Gnerre S."/>
            <person name="MacCallum I."/>
            <person name="Graves J.A."/>
            <person name="Ponting C.P."/>
            <person name="Breen M."/>
            <person name="Samollow P.B."/>
            <person name="Lander E.S."/>
            <person name="Lindblad-Toh K."/>
        </authorList>
    </citation>
    <scope>NUCLEOTIDE SEQUENCE [LARGE SCALE GENOMIC DNA]</scope>
</reference>
<dbReference type="Proteomes" id="UP000002280">
    <property type="component" value="Chromosome 3"/>
</dbReference>
<dbReference type="Bgee" id="ENSMODG00000039282">
    <property type="expression patterns" value="Expressed in ovary and 1 other cell type or tissue"/>
</dbReference>
<name>A0A5F8H5J4_MONDO</name>
<keyword evidence="2" id="KW-1185">Reference proteome</keyword>
<organism evidence="1 2">
    <name type="scientific">Monodelphis domestica</name>
    <name type="common">Gray short-tailed opossum</name>
    <dbReference type="NCBI Taxonomy" id="13616"/>
    <lineage>
        <taxon>Eukaryota</taxon>
        <taxon>Metazoa</taxon>
        <taxon>Chordata</taxon>
        <taxon>Craniata</taxon>
        <taxon>Vertebrata</taxon>
        <taxon>Euteleostomi</taxon>
        <taxon>Mammalia</taxon>
        <taxon>Metatheria</taxon>
        <taxon>Didelphimorphia</taxon>
        <taxon>Didelphidae</taxon>
        <taxon>Monodelphis</taxon>
    </lineage>
</organism>
<dbReference type="Ensembl" id="ENSMODT00000088085.1">
    <property type="protein sequence ID" value="ENSMODP00000055173.1"/>
    <property type="gene ID" value="ENSMODG00000039282.1"/>
</dbReference>
<dbReference type="InParanoid" id="A0A5F8H5J4"/>
<reference evidence="1" key="3">
    <citation type="submission" date="2025-09" db="UniProtKB">
        <authorList>
            <consortium name="Ensembl"/>
        </authorList>
    </citation>
    <scope>IDENTIFICATION</scope>
</reference>
<evidence type="ECO:0000313" key="1">
    <source>
        <dbReference type="Ensembl" id="ENSMODP00000055173.1"/>
    </source>
</evidence>